<dbReference type="PROSITE" id="PS50005">
    <property type="entry name" value="TPR"/>
    <property type="match status" value="2"/>
</dbReference>
<dbReference type="PANTHER" id="PTHR12788:SF10">
    <property type="entry name" value="PROTEIN-TYROSINE SULFOTRANSFERASE"/>
    <property type="match status" value="1"/>
</dbReference>
<sequence length="533" mass="60007">MQRNKTPSSPLSETLPSAAQQRLAQAMDALRGGRPDEALRSLSGALAMAPNSMRIRYFMGVALHMQGDFASSMRWFEEVVAHEPENAAAWMGLGVARHDLHADEEALNCLQRACSLQPDSIPYRYNLGKAMHDQRKAPAEVGRVMLDVLRSAPEHINARVTLADTQISTGCIREAVENYREILRRQPTHAKAWLGLADIKTFSFSSEDLKGLRDAWRQTPERAESRITLGFALAKAYEDQADYASAFETLRKANAAVHARERWNAEAERAYVKAIERAFPSGQGGDADPSRGEEIIFVVSLPRSGSTLVEQILASHPEVEGGGEIRDLQAVIDEESARRGHAFPDWVPHATPEDWARLGHVYLERTGYLREKRSRSTDKNLLNWKLVGAVRAMLPGARIIDVRRDPLETCLACYRQYFRQGNHFSYDLEDMAGFWKNYDRLSRHWAALFPESCLPLTYEKLLDAPEATIRQLLDFCGLPFDPACLSFHETERVVRTASAAQVRQPLQRDTARAHHYAEALEPLRTLLKVEHGT</sequence>
<dbReference type="SUPFAM" id="SSF48452">
    <property type="entry name" value="TPR-like"/>
    <property type="match status" value="1"/>
</dbReference>
<dbReference type="InterPro" id="IPR026634">
    <property type="entry name" value="TPST-like"/>
</dbReference>
<evidence type="ECO:0000256" key="2">
    <source>
        <dbReference type="PROSITE-ProRule" id="PRU00339"/>
    </source>
</evidence>
<gene>
    <name evidence="3" type="ORF">HF690_14700</name>
</gene>
<dbReference type="RefSeq" id="WP_168609987.1">
    <property type="nucleotide sequence ID" value="NZ_JAAZQD010000007.1"/>
</dbReference>
<dbReference type="Gene3D" id="3.40.50.300">
    <property type="entry name" value="P-loop containing nucleotide triphosphate hydrolases"/>
    <property type="match status" value="1"/>
</dbReference>
<dbReference type="SUPFAM" id="SSF52540">
    <property type="entry name" value="P-loop containing nucleoside triphosphate hydrolases"/>
    <property type="match status" value="1"/>
</dbReference>
<dbReference type="Gene3D" id="1.25.40.10">
    <property type="entry name" value="Tetratricopeptide repeat domain"/>
    <property type="match status" value="2"/>
</dbReference>
<accession>A0A846ZRD1</accession>
<reference evidence="3 4" key="1">
    <citation type="journal article" date="2017" name="Int. J. Syst. Evol. Microbiol.">
        <title>Oleiagrimonas citrea sp. nov., a marine bacterium isolated from tidal flat sediment and emended description of the genus Oleiagrimonas Fang et al. 2015 and Oleiagrimonas soli.</title>
        <authorList>
            <person name="Yang S.H."/>
            <person name="Seo H.S."/>
            <person name="Seong C.N."/>
            <person name="Kwon K.K."/>
        </authorList>
    </citation>
    <scope>NUCLEOTIDE SEQUENCE [LARGE SCALE GENOMIC DNA]</scope>
    <source>
        <strain evidence="3 4">MEBiC09124</strain>
    </source>
</reference>
<keyword evidence="1" id="KW-0808">Transferase</keyword>
<keyword evidence="2" id="KW-0802">TPR repeat</keyword>
<dbReference type="AlphaFoldDB" id="A0A846ZRD1"/>
<dbReference type="InterPro" id="IPR011990">
    <property type="entry name" value="TPR-like_helical_dom_sf"/>
</dbReference>
<dbReference type="SUPFAM" id="SSF81901">
    <property type="entry name" value="HCP-like"/>
    <property type="match status" value="1"/>
</dbReference>
<organism evidence="3 4">
    <name type="scientific">Oleiagrimonas citrea</name>
    <dbReference type="NCBI Taxonomy" id="1665687"/>
    <lineage>
        <taxon>Bacteria</taxon>
        <taxon>Pseudomonadati</taxon>
        <taxon>Pseudomonadota</taxon>
        <taxon>Gammaproteobacteria</taxon>
        <taxon>Lysobacterales</taxon>
        <taxon>Rhodanobacteraceae</taxon>
        <taxon>Oleiagrimonas</taxon>
    </lineage>
</organism>
<dbReference type="Pfam" id="PF13469">
    <property type="entry name" value="Sulfotransfer_3"/>
    <property type="match status" value="1"/>
</dbReference>
<dbReference type="Pfam" id="PF13432">
    <property type="entry name" value="TPR_16"/>
    <property type="match status" value="2"/>
</dbReference>
<proteinExistence type="predicted"/>
<protein>
    <submittedName>
        <fullName evidence="3">Tetratricopeptide repeat protein</fullName>
    </submittedName>
</protein>
<evidence type="ECO:0000256" key="1">
    <source>
        <dbReference type="ARBA" id="ARBA00022679"/>
    </source>
</evidence>
<evidence type="ECO:0000313" key="4">
    <source>
        <dbReference type="Proteomes" id="UP000541636"/>
    </source>
</evidence>
<dbReference type="EMBL" id="JAAZQD010000007">
    <property type="protein sequence ID" value="NKZ40207.1"/>
    <property type="molecule type" value="Genomic_DNA"/>
</dbReference>
<dbReference type="InterPro" id="IPR027417">
    <property type="entry name" value="P-loop_NTPase"/>
</dbReference>
<dbReference type="SMART" id="SM00028">
    <property type="entry name" value="TPR"/>
    <property type="match status" value="4"/>
</dbReference>
<comment type="caution">
    <text evidence="3">The sequence shown here is derived from an EMBL/GenBank/DDBJ whole genome shotgun (WGS) entry which is preliminary data.</text>
</comment>
<dbReference type="Pfam" id="PF13414">
    <property type="entry name" value="TPR_11"/>
    <property type="match status" value="1"/>
</dbReference>
<dbReference type="GO" id="GO:0008476">
    <property type="term" value="F:protein-tyrosine sulfotransferase activity"/>
    <property type="evidence" value="ECO:0007669"/>
    <property type="project" value="InterPro"/>
</dbReference>
<evidence type="ECO:0000313" key="3">
    <source>
        <dbReference type="EMBL" id="NKZ40207.1"/>
    </source>
</evidence>
<keyword evidence="4" id="KW-1185">Reference proteome</keyword>
<dbReference type="Proteomes" id="UP000541636">
    <property type="component" value="Unassembled WGS sequence"/>
</dbReference>
<dbReference type="PANTHER" id="PTHR12788">
    <property type="entry name" value="PROTEIN-TYROSINE SULFOTRANSFERASE 2"/>
    <property type="match status" value="1"/>
</dbReference>
<name>A0A846ZRD1_9GAMM</name>
<dbReference type="InterPro" id="IPR019734">
    <property type="entry name" value="TPR_rpt"/>
</dbReference>
<feature type="repeat" description="TPR" evidence="2">
    <location>
        <begin position="53"/>
        <end position="86"/>
    </location>
</feature>
<feature type="repeat" description="TPR" evidence="2">
    <location>
        <begin position="87"/>
        <end position="120"/>
    </location>
</feature>